<dbReference type="EMBL" id="UOET01000516">
    <property type="protein sequence ID" value="VAW30451.1"/>
    <property type="molecule type" value="Genomic_DNA"/>
</dbReference>
<protein>
    <recommendedName>
        <fullName evidence="2">Autotransporter domain-containing protein</fullName>
    </recommendedName>
</protein>
<accession>A0A3B0UHD7</accession>
<evidence type="ECO:0008006" key="2">
    <source>
        <dbReference type="Google" id="ProtNLM"/>
    </source>
</evidence>
<dbReference type="AlphaFoldDB" id="A0A3B0UHD7"/>
<proteinExistence type="predicted"/>
<reference evidence="1" key="1">
    <citation type="submission" date="2018-06" db="EMBL/GenBank/DDBJ databases">
        <authorList>
            <person name="Zhirakovskaya E."/>
        </authorList>
    </citation>
    <scope>NUCLEOTIDE SEQUENCE</scope>
</reference>
<feature type="non-terminal residue" evidence="1">
    <location>
        <position position="1"/>
    </location>
</feature>
<sequence length="214" mass="24066">YTVASVSNNLLMINQLSLNFTAGKANSWNGKAGARYQFFPDNNYVSAFYAWFLSKPLNLSGFKLAFGYAFNYMDSKEDRFEPKLAGINASGNGRNNGNSGSNNIEGIYAPYFTPHNQYANSVLVNFNFHVAPHAAFYGHASVGVYSKTYAPGFSLSNNGILEKTFAYQNYIPLDLGLSFQMDISRKTALSIAYSYLQTYYYNSHNVNFGFRYYF</sequence>
<gene>
    <name evidence="1" type="ORF">MNBD_BACTEROID07-544</name>
</gene>
<evidence type="ECO:0000313" key="1">
    <source>
        <dbReference type="EMBL" id="VAW30451.1"/>
    </source>
</evidence>
<organism evidence="1">
    <name type="scientific">hydrothermal vent metagenome</name>
    <dbReference type="NCBI Taxonomy" id="652676"/>
    <lineage>
        <taxon>unclassified sequences</taxon>
        <taxon>metagenomes</taxon>
        <taxon>ecological metagenomes</taxon>
    </lineage>
</organism>
<name>A0A3B0UHD7_9ZZZZ</name>